<dbReference type="PANTHER" id="PTHR43046:SF14">
    <property type="entry name" value="MUTT_NUDIX FAMILY PROTEIN"/>
    <property type="match status" value="1"/>
</dbReference>
<evidence type="ECO:0000256" key="1">
    <source>
        <dbReference type="ARBA" id="ARBA00001946"/>
    </source>
</evidence>
<dbReference type="Gene3D" id="3.90.79.10">
    <property type="entry name" value="Nucleoside Triphosphate Pyrophosphohydrolase"/>
    <property type="match status" value="1"/>
</dbReference>
<feature type="domain" description="Nudix hydrolase" evidence="3">
    <location>
        <begin position="4"/>
        <end position="132"/>
    </location>
</feature>
<name>A0A926DWV3_9FIRM</name>
<dbReference type="AlphaFoldDB" id="A0A926DWV3"/>
<evidence type="ECO:0000313" key="5">
    <source>
        <dbReference type="Proteomes" id="UP000657006"/>
    </source>
</evidence>
<keyword evidence="2" id="KW-0378">Hydrolase</keyword>
<dbReference type="InterPro" id="IPR000086">
    <property type="entry name" value="NUDIX_hydrolase_dom"/>
</dbReference>
<keyword evidence="5" id="KW-1185">Reference proteome</keyword>
<comment type="cofactor">
    <cofactor evidence="1">
        <name>Mg(2+)</name>
        <dbReference type="ChEBI" id="CHEBI:18420"/>
    </cofactor>
</comment>
<evidence type="ECO:0000313" key="4">
    <source>
        <dbReference type="EMBL" id="MBC8544904.1"/>
    </source>
</evidence>
<gene>
    <name evidence="4" type="ORF">H8730_15270</name>
</gene>
<dbReference type="EMBL" id="JACRSQ010000035">
    <property type="protein sequence ID" value="MBC8544904.1"/>
    <property type="molecule type" value="Genomic_DNA"/>
</dbReference>
<proteinExistence type="predicted"/>
<evidence type="ECO:0000259" key="3">
    <source>
        <dbReference type="PROSITE" id="PS51462"/>
    </source>
</evidence>
<dbReference type="InterPro" id="IPR015797">
    <property type="entry name" value="NUDIX_hydrolase-like_dom_sf"/>
</dbReference>
<dbReference type="RefSeq" id="WP_177717676.1">
    <property type="nucleotide sequence ID" value="NZ_JACRSQ010000035.1"/>
</dbReference>
<dbReference type="SUPFAM" id="SSF55811">
    <property type="entry name" value="Nudix"/>
    <property type="match status" value="1"/>
</dbReference>
<dbReference type="Pfam" id="PF00293">
    <property type="entry name" value="NUDIX"/>
    <property type="match status" value="1"/>
</dbReference>
<sequence length="158" mass="18164">MAKGIRNSAKALIIEDGRLLAVKVKEADNRTYYVLPGGWQREDESLPDALSREVVDELGLFVIPEELVFLYESVRGDLYRCVEFVFVCEYIGDMGQMEQHCGELIEVKWLDIETLLEQPLYPAALRGQIMRFHSGGSYTTYLDFKGTADERYRDNIEI</sequence>
<organism evidence="4 5">
    <name type="scientific">Bianquea renquensis</name>
    <dbReference type="NCBI Taxonomy" id="2763661"/>
    <lineage>
        <taxon>Bacteria</taxon>
        <taxon>Bacillati</taxon>
        <taxon>Bacillota</taxon>
        <taxon>Clostridia</taxon>
        <taxon>Eubacteriales</taxon>
        <taxon>Bianqueaceae</taxon>
        <taxon>Bianquea</taxon>
    </lineage>
</organism>
<dbReference type="PROSITE" id="PS51462">
    <property type="entry name" value="NUDIX"/>
    <property type="match status" value="1"/>
</dbReference>
<reference evidence="4" key="1">
    <citation type="submission" date="2020-08" db="EMBL/GenBank/DDBJ databases">
        <title>Genome public.</title>
        <authorList>
            <person name="Liu C."/>
            <person name="Sun Q."/>
        </authorList>
    </citation>
    <scope>NUCLEOTIDE SEQUENCE</scope>
    <source>
        <strain evidence="4">NSJ-32</strain>
    </source>
</reference>
<evidence type="ECO:0000256" key="2">
    <source>
        <dbReference type="ARBA" id="ARBA00022801"/>
    </source>
</evidence>
<comment type="caution">
    <text evidence="4">The sequence shown here is derived from an EMBL/GenBank/DDBJ whole genome shotgun (WGS) entry which is preliminary data.</text>
</comment>
<dbReference type="Proteomes" id="UP000657006">
    <property type="component" value="Unassembled WGS sequence"/>
</dbReference>
<protein>
    <submittedName>
        <fullName evidence="4">NUDIX domain-containing protein</fullName>
    </submittedName>
</protein>
<dbReference type="GO" id="GO:0016787">
    <property type="term" value="F:hydrolase activity"/>
    <property type="evidence" value="ECO:0007669"/>
    <property type="project" value="UniProtKB-KW"/>
</dbReference>
<accession>A0A926DWV3</accession>
<dbReference type="PANTHER" id="PTHR43046">
    <property type="entry name" value="GDP-MANNOSE MANNOSYL HYDROLASE"/>
    <property type="match status" value="1"/>
</dbReference>